<evidence type="ECO:0000256" key="4">
    <source>
        <dbReference type="SAM" id="MobiDB-lite"/>
    </source>
</evidence>
<feature type="region of interest" description="Disordered" evidence="4">
    <location>
        <begin position="986"/>
        <end position="1070"/>
    </location>
</feature>
<feature type="region of interest" description="Disordered" evidence="4">
    <location>
        <begin position="328"/>
        <end position="348"/>
    </location>
</feature>
<dbReference type="PANTHER" id="PTHR10013">
    <property type="entry name" value="GENERAL VESICULAR TRANSPORT FACTOR P115"/>
    <property type="match status" value="1"/>
</dbReference>
<protein>
    <recommendedName>
        <fullName evidence="9">Vesicle tethering protein Uso1/P115-like head domain-containing protein</fullName>
    </recommendedName>
</protein>
<evidence type="ECO:0000256" key="1">
    <source>
        <dbReference type="ARBA" id="ARBA00004555"/>
    </source>
</evidence>
<dbReference type="InterPro" id="IPR011989">
    <property type="entry name" value="ARM-like"/>
</dbReference>
<comment type="subcellular location">
    <subcellularLocation>
        <location evidence="1">Golgi apparatus</location>
    </subcellularLocation>
</comment>
<dbReference type="Pfam" id="PF04869">
    <property type="entry name" value="Uso1_p115_head"/>
    <property type="match status" value="1"/>
</dbReference>
<evidence type="ECO:0000256" key="2">
    <source>
        <dbReference type="ARBA" id="ARBA00023034"/>
    </source>
</evidence>
<dbReference type="SUPFAM" id="SSF48371">
    <property type="entry name" value="ARM repeat"/>
    <property type="match status" value="1"/>
</dbReference>
<dbReference type="InParanoid" id="A0A316VNE0"/>
<dbReference type="PANTHER" id="PTHR10013:SF0">
    <property type="entry name" value="GENERAL VESICULAR TRANSPORT FACTOR P115"/>
    <property type="match status" value="1"/>
</dbReference>
<dbReference type="GO" id="GO:0005795">
    <property type="term" value="C:Golgi stack"/>
    <property type="evidence" value="ECO:0007669"/>
    <property type="project" value="TreeGrafter"/>
</dbReference>
<dbReference type="STRING" id="1280837.A0A316VNE0"/>
<keyword evidence="2" id="KW-0333">Golgi apparatus</keyword>
<feature type="region of interest" description="Disordered" evidence="4">
    <location>
        <begin position="898"/>
        <end position="936"/>
    </location>
</feature>
<dbReference type="InterPro" id="IPR024095">
    <property type="entry name" value="Vesicle_P115"/>
</dbReference>
<dbReference type="Proteomes" id="UP000245771">
    <property type="component" value="Unassembled WGS sequence"/>
</dbReference>
<evidence type="ECO:0008006" key="9">
    <source>
        <dbReference type="Google" id="ProtNLM"/>
    </source>
</evidence>
<feature type="compositionally biased region" description="Low complexity" evidence="4">
    <location>
        <begin position="905"/>
        <end position="918"/>
    </location>
</feature>
<dbReference type="GO" id="GO:0048280">
    <property type="term" value="P:vesicle fusion with Golgi apparatus"/>
    <property type="evidence" value="ECO:0007669"/>
    <property type="project" value="InterPro"/>
</dbReference>
<dbReference type="InterPro" id="IPR006953">
    <property type="entry name" value="Vesicle_Uso1_P115_head"/>
</dbReference>
<dbReference type="InterPro" id="IPR016024">
    <property type="entry name" value="ARM-type_fold"/>
</dbReference>
<evidence type="ECO:0000259" key="5">
    <source>
        <dbReference type="Pfam" id="PF04869"/>
    </source>
</evidence>
<evidence type="ECO:0000259" key="6">
    <source>
        <dbReference type="Pfam" id="PF04871"/>
    </source>
</evidence>
<feature type="compositionally biased region" description="Low complexity" evidence="4">
    <location>
        <begin position="992"/>
        <end position="1006"/>
    </location>
</feature>
<dbReference type="GO" id="GO:0000139">
    <property type="term" value="C:Golgi membrane"/>
    <property type="evidence" value="ECO:0007669"/>
    <property type="project" value="InterPro"/>
</dbReference>
<proteinExistence type="predicted"/>
<feature type="compositionally biased region" description="Basic residues" evidence="4">
    <location>
        <begin position="1038"/>
        <end position="1048"/>
    </location>
</feature>
<dbReference type="Pfam" id="PF04871">
    <property type="entry name" value="Uso1_p115_C"/>
    <property type="match status" value="1"/>
</dbReference>
<feature type="compositionally biased region" description="Acidic residues" evidence="4">
    <location>
        <begin position="1053"/>
        <end position="1070"/>
    </location>
</feature>
<evidence type="ECO:0000313" key="7">
    <source>
        <dbReference type="EMBL" id="PWN37075.1"/>
    </source>
</evidence>
<feature type="non-terminal residue" evidence="7">
    <location>
        <position position="1070"/>
    </location>
</feature>
<sequence length="1070" mass="116104">MLHSGEWLVKKYASLAQPKANQTLDTTLITLSSRLQEVSASKEKLADGSPAAPPLPPLPDRRAAVLTLKGLARDHPVEVGNKALDAILESLCRDAKEDDEIARAVVETCLTLCESNTASAGQGAGIAAIKDHKLPPYAFQHVDKFLATPGPLHALLPLLSPSRSFYTRFSSLQLLGLLLRIRSERVQEHVLTSPGGCGAILECLSEGSGSSAEIVRNEALLLLPRLVDANADIQKLIAFEGAFEKLIDVVALEGRIEGGVVVQDALDALVALLKYNVSNQNYFRETLSVPLLAPLLFYPPPPPADNPQAQAEYANQLEAFAFQQWYPPLPPSEDDDERGNNGLPETDEQKVVNAGLVLEVAGLLVEGQGDSKRMNQNALLSCGFTKCLIELSMSSTAPTGLKSQALHVLASLLRSNRSNQDLLNTLEVSPIISIGGQKGSVNDSSVNYTRLPPRPAILELIGAAVNGTTSTGNALDALAFRASALDCFDAYVNDNLDARLNILKTMADTEESQDGQPSSGTGPLLLRGLAQFPESSKVGQGATYFDAYRYLISALLFAHLVRGSDTAKDMARGLLFGADGKVVDHIDVKKTTLDEDDERSTLIQLIIGNLTMALREHGEATRRERGAGVSASKSQIHGQSGSPTDWARIQIGYLIVLITWIWESPAAVAELLKESSNLQILIQPVNQGGNMIDPIVSGLCAVALGIAYEYAPTGDGKEDEGSVTRKSMHPILHSRIGPDQFAARLNRLRDDGRFKNTSPDVLDNLGRQNIVNAIGPGAPAAQAEEEEGLWFDWAFVDFIKTNYVLIQKSILVDPSSSSANQASQSTELLDAKRQLEQLQEQQAKLARESEHLSQKLKEAEQLLVTERESSSKQVQSIQAQNEKLQADFKLLKDSTALSDEKRATETSASTTQLTTLQEQVSKLEESNTKETQQRNELENKLKLIQQEKDGMAKRLQDALKSSEEAEAKIKAAQAEAETAKAEVEKAKEEAAKVANGSAAKATAAAAPNGENEDGEKSKEELEKELEDLLILLDELSTKRKNDKKRMRQKGMDVSEDEEDDDDDDEDTDDV</sequence>
<gene>
    <name evidence="7" type="ORF">FA14DRAFT_159287</name>
</gene>
<name>A0A316VNE0_9BASI</name>
<reference evidence="7 8" key="1">
    <citation type="journal article" date="2018" name="Mol. Biol. Evol.">
        <title>Broad Genomic Sampling Reveals a Smut Pathogenic Ancestry of the Fungal Clade Ustilaginomycotina.</title>
        <authorList>
            <person name="Kijpornyongpan T."/>
            <person name="Mondo S.J."/>
            <person name="Barry K."/>
            <person name="Sandor L."/>
            <person name="Lee J."/>
            <person name="Lipzen A."/>
            <person name="Pangilinan J."/>
            <person name="LaButti K."/>
            <person name="Hainaut M."/>
            <person name="Henrissat B."/>
            <person name="Grigoriev I.V."/>
            <person name="Spatafora J.W."/>
            <person name="Aime M.C."/>
        </authorList>
    </citation>
    <scope>NUCLEOTIDE SEQUENCE [LARGE SCALE GENOMIC DNA]</scope>
    <source>
        <strain evidence="7 8">MCA 3882</strain>
    </source>
</reference>
<dbReference type="OrthoDB" id="198977at2759"/>
<evidence type="ECO:0000256" key="3">
    <source>
        <dbReference type="ARBA" id="ARBA00023054"/>
    </source>
</evidence>
<dbReference type="EMBL" id="KZ819602">
    <property type="protein sequence ID" value="PWN37075.1"/>
    <property type="molecule type" value="Genomic_DNA"/>
</dbReference>
<dbReference type="GO" id="GO:0005783">
    <property type="term" value="C:endoplasmic reticulum"/>
    <property type="evidence" value="ECO:0007669"/>
    <property type="project" value="TreeGrafter"/>
</dbReference>
<dbReference type="Gene3D" id="1.25.10.10">
    <property type="entry name" value="Leucine-rich Repeat Variant"/>
    <property type="match status" value="1"/>
</dbReference>
<evidence type="ECO:0000313" key="8">
    <source>
        <dbReference type="Proteomes" id="UP000245771"/>
    </source>
</evidence>
<dbReference type="GO" id="GO:0006886">
    <property type="term" value="P:intracellular protein transport"/>
    <property type="evidence" value="ECO:0007669"/>
    <property type="project" value="InterPro"/>
</dbReference>
<dbReference type="FunCoup" id="A0A316VNE0">
    <property type="interactions" value="408"/>
</dbReference>
<feature type="compositionally biased region" description="Basic and acidic residues" evidence="4">
    <location>
        <begin position="921"/>
        <end position="936"/>
    </location>
</feature>
<keyword evidence="8" id="KW-1185">Reference proteome</keyword>
<dbReference type="GeneID" id="37019921"/>
<accession>A0A316VNE0</accession>
<dbReference type="GO" id="GO:0048211">
    <property type="term" value="P:Golgi vesicle docking"/>
    <property type="evidence" value="ECO:0007669"/>
    <property type="project" value="TreeGrafter"/>
</dbReference>
<feature type="domain" description="Vesicle tethering protein Uso1/P115-like head" evidence="5">
    <location>
        <begin position="416"/>
        <end position="810"/>
    </location>
</feature>
<dbReference type="InterPro" id="IPR006955">
    <property type="entry name" value="Uso1_p115_C"/>
</dbReference>
<dbReference type="GO" id="GO:0006888">
    <property type="term" value="P:endoplasmic reticulum to Golgi vesicle-mediated transport"/>
    <property type="evidence" value="ECO:0007669"/>
    <property type="project" value="TreeGrafter"/>
</dbReference>
<dbReference type="FunFam" id="1.25.10.10:FF:000296">
    <property type="entry name" value="Related to transport protein USO1"/>
    <property type="match status" value="1"/>
</dbReference>
<dbReference type="GO" id="GO:0012507">
    <property type="term" value="C:ER to Golgi transport vesicle membrane"/>
    <property type="evidence" value="ECO:0007669"/>
    <property type="project" value="TreeGrafter"/>
</dbReference>
<keyword evidence="3" id="KW-0175">Coiled coil</keyword>
<dbReference type="RefSeq" id="XP_025357377.1">
    <property type="nucleotide sequence ID" value="XM_025498140.1"/>
</dbReference>
<feature type="domain" description="Uso1/p115-like vesicle tethering protein C-terminal" evidence="6">
    <location>
        <begin position="934"/>
        <end position="1068"/>
    </location>
</feature>
<organism evidence="7 8">
    <name type="scientific">Meira miltonrushii</name>
    <dbReference type="NCBI Taxonomy" id="1280837"/>
    <lineage>
        <taxon>Eukaryota</taxon>
        <taxon>Fungi</taxon>
        <taxon>Dikarya</taxon>
        <taxon>Basidiomycota</taxon>
        <taxon>Ustilaginomycotina</taxon>
        <taxon>Exobasidiomycetes</taxon>
        <taxon>Exobasidiales</taxon>
        <taxon>Brachybasidiaceae</taxon>
        <taxon>Meira</taxon>
    </lineage>
</organism>
<dbReference type="AlphaFoldDB" id="A0A316VNE0"/>